<accession>F6DCF7</accession>
<dbReference type="STRING" id="717773.Thicy_0771"/>
<dbReference type="KEGG" id="tcy:Thicy_0771"/>
<organism evidence="1 2">
    <name type="scientific">Thiomicrospira cyclica (strain DSM 14477 / JCM 11371 / ALM1)</name>
    <name type="common">Thioalkalimicrobium cyclicum</name>
    <dbReference type="NCBI Taxonomy" id="717773"/>
    <lineage>
        <taxon>Bacteria</taxon>
        <taxon>Pseudomonadati</taxon>
        <taxon>Pseudomonadota</taxon>
        <taxon>Gammaproteobacteria</taxon>
        <taxon>Thiotrichales</taxon>
        <taxon>Piscirickettsiaceae</taxon>
        <taxon>Thiomicrospira</taxon>
    </lineage>
</organism>
<gene>
    <name evidence="1" type="ordered locus">Thicy_0771</name>
</gene>
<protein>
    <submittedName>
        <fullName evidence="1">Uncharacterized protein</fullName>
    </submittedName>
</protein>
<reference evidence="1 2" key="1">
    <citation type="submission" date="2011-05" db="EMBL/GenBank/DDBJ databases">
        <title>Complete sequence of Thioalkalimicrobium cyclicum ALM1.</title>
        <authorList>
            <consortium name="US DOE Joint Genome Institute"/>
            <person name="Lucas S."/>
            <person name="Han J."/>
            <person name="Lapidus A."/>
            <person name="Cheng J.-F."/>
            <person name="Goodwin L."/>
            <person name="Pitluck S."/>
            <person name="Peters L."/>
            <person name="Mikhailova N."/>
            <person name="Davenport K."/>
            <person name="Han C."/>
            <person name="Tapia R."/>
            <person name="Land M."/>
            <person name="Hauser L."/>
            <person name="Kyrpides N."/>
            <person name="Ivanova N."/>
            <person name="Pagani I."/>
            <person name="Kappler U."/>
            <person name="Woyke T."/>
        </authorList>
    </citation>
    <scope>NUCLEOTIDE SEQUENCE [LARGE SCALE GENOMIC DNA]</scope>
    <source>
        <strain evidence="2">DSM 14477 / JCM 11371 / ALM1</strain>
    </source>
</reference>
<name>F6DCF7_THICA</name>
<dbReference type="Proteomes" id="UP000009232">
    <property type="component" value="Chromosome"/>
</dbReference>
<keyword evidence="2" id="KW-1185">Reference proteome</keyword>
<sequence>MQTYQPIEKTHITNEQAIDDVFEIMDMVELGRLKFQYEEEIQVLWDLCQYVMSKVDEETGQPNTVNV</sequence>
<proteinExistence type="predicted"/>
<dbReference type="HOGENOM" id="CLU_2811102_0_0_6"/>
<dbReference type="AlphaFoldDB" id="F6DCF7"/>
<dbReference type="EMBL" id="CP002776">
    <property type="protein sequence ID" value="AEG31543.1"/>
    <property type="molecule type" value="Genomic_DNA"/>
</dbReference>
<evidence type="ECO:0000313" key="1">
    <source>
        <dbReference type="EMBL" id="AEG31543.1"/>
    </source>
</evidence>
<dbReference type="RefSeq" id="WP_013835322.1">
    <property type="nucleotide sequence ID" value="NC_015581.1"/>
</dbReference>
<evidence type="ECO:0000313" key="2">
    <source>
        <dbReference type="Proteomes" id="UP000009232"/>
    </source>
</evidence>